<evidence type="ECO:0000313" key="3">
    <source>
        <dbReference type="EMBL" id="SFY41757.1"/>
    </source>
</evidence>
<dbReference type="RefSeq" id="WP_072488708.1">
    <property type="nucleotide sequence ID" value="NZ_FPJO01000028.1"/>
</dbReference>
<dbReference type="STRING" id="1893.SAMN02787144_102858"/>
<dbReference type="Proteomes" id="UP000181909">
    <property type="component" value="Unassembled WGS sequence"/>
</dbReference>
<evidence type="ECO:0000313" key="4">
    <source>
        <dbReference type="Proteomes" id="UP000181909"/>
    </source>
</evidence>
<organism evidence="3 4">
    <name type="scientific">Streptomyces atratus</name>
    <dbReference type="NCBI Taxonomy" id="1893"/>
    <lineage>
        <taxon>Bacteria</taxon>
        <taxon>Bacillati</taxon>
        <taxon>Actinomycetota</taxon>
        <taxon>Actinomycetes</taxon>
        <taxon>Kitasatosporales</taxon>
        <taxon>Streptomycetaceae</taxon>
        <taxon>Streptomyces</taxon>
    </lineage>
</organism>
<dbReference type="OrthoDB" id="3197455at2"/>
<accession>A0A1K2F406</accession>
<sequence>MVTARTWLDVSYQEKDEAKAAGARWDAQARRWYAPAGREAALERWIAGPDVPDLLPGEDRSLGQGLFVDLVPSTCWFTNVRSCVTPKDWERLRRMITGRAGQRCEACGATADRETKRWLEAHERWAYDDVRQIQTLRRLICLCTDCHTVTHFGFAQVRGLEEQALAHLMRVTGMSRRKAQEHVAEAFQIWKVRSQREYSLDLSMLTSVGVTLAQPPTAAERGGVAEETLRQRGVPPQRRRG</sequence>
<dbReference type="EMBL" id="FPJO01000028">
    <property type="protein sequence ID" value="SFY41757.1"/>
    <property type="molecule type" value="Genomic_DNA"/>
</dbReference>
<protein>
    <recommendedName>
        <fullName evidence="2">DUF5710 domain-containing protein</fullName>
    </recommendedName>
</protein>
<feature type="compositionally biased region" description="Low complexity" evidence="1">
    <location>
        <begin position="231"/>
        <end position="241"/>
    </location>
</feature>
<evidence type="ECO:0000256" key="1">
    <source>
        <dbReference type="SAM" id="MobiDB-lite"/>
    </source>
</evidence>
<feature type="domain" description="DUF5710" evidence="2">
    <location>
        <begin position="5"/>
        <end position="45"/>
    </location>
</feature>
<reference evidence="3 4" key="1">
    <citation type="submission" date="2016-11" db="EMBL/GenBank/DDBJ databases">
        <authorList>
            <person name="Jaros S."/>
            <person name="Januszkiewicz K."/>
            <person name="Wedrychowicz H."/>
        </authorList>
    </citation>
    <scope>NUCLEOTIDE SEQUENCE [LARGE SCALE GENOMIC DNA]</scope>
    <source>
        <strain evidence="3 4">OK807</strain>
    </source>
</reference>
<dbReference type="InterPro" id="IPR043764">
    <property type="entry name" value="DUF5710"/>
</dbReference>
<evidence type="ECO:0000259" key="2">
    <source>
        <dbReference type="Pfam" id="PF18974"/>
    </source>
</evidence>
<gene>
    <name evidence="3" type="ORF">SAMN02787144_102858</name>
</gene>
<dbReference type="AlphaFoldDB" id="A0A1K2F406"/>
<dbReference type="Pfam" id="PF18974">
    <property type="entry name" value="DUF5710"/>
    <property type="match status" value="1"/>
</dbReference>
<proteinExistence type="predicted"/>
<feature type="region of interest" description="Disordered" evidence="1">
    <location>
        <begin position="217"/>
        <end position="241"/>
    </location>
</feature>
<name>A0A1K2F406_STRAR</name>